<accession>A0A2K1XBN7</accession>
<dbReference type="AlphaFoldDB" id="A0A2K1XBN7"/>
<dbReference type="EMBL" id="CM009305">
    <property type="protein sequence ID" value="PNS98194.1"/>
    <property type="molecule type" value="Genomic_DNA"/>
</dbReference>
<keyword evidence="2" id="KW-1185">Reference proteome</keyword>
<name>A0A2K1XBN7_POPTR</name>
<sequence length="115" mass="13513">MHCFLLSRYPFEMCGCSRLYWVVGCHECHCQLTPWTTYQYHLMFLLFYFLSGVQPHPRIRSLRDDSILIQSYGLSYSCFCSHTDLDMNTLMPSPYRAAFMFITSYNVSGSSILVY</sequence>
<reference evidence="1 2" key="1">
    <citation type="journal article" date="2006" name="Science">
        <title>The genome of black cottonwood, Populus trichocarpa (Torr. &amp; Gray).</title>
        <authorList>
            <person name="Tuskan G.A."/>
            <person name="Difazio S."/>
            <person name="Jansson S."/>
            <person name="Bohlmann J."/>
            <person name="Grigoriev I."/>
            <person name="Hellsten U."/>
            <person name="Putnam N."/>
            <person name="Ralph S."/>
            <person name="Rombauts S."/>
            <person name="Salamov A."/>
            <person name="Schein J."/>
            <person name="Sterck L."/>
            <person name="Aerts A."/>
            <person name="Bhalerao R.R."/>
            <person name="Bhalerao R.P."/>
            <person name="Blaudez D."/>
            <person name="Boerjan W."/>
            <person name="Brun A."/>
            <person name="Brunner A."/>
            <person name="Busov V."/>
            <person name="Campbell M."/>
            <person name="Carlson J."/>
            <person name="Chalot M."/>
            <person name="Chapman J."/>
            <person name="Chen G.L."/>
            <person name="Cooper D."/>
            <person name="Coutinho P.M."/>
            <person name="Couturier J."/>
            <person name="Covert S."/>
            <person name="Cronk Q."/>
            <person name="Cunningham R."/>
            <person name="Davis J."/>
            <person name="Degroeve S."/>
            <person name="Dejardin A."/>
            <person name="Depamphilis C."/>
            <person name="Detter J."/>
            <person name="Dirks B."/>
            <person name="Dubchak I."/>
            <person name="Duplessis S."/>
            <person name="Ehlting J."/>
            <person name="Ellis B."/>
            <person name="Gendler K."/>
            <person name="Goodstein D."/>
            <person name="Gribskov M."/>
            <person name="Grimwood J."/>
            <person name="Groover A."/>
            <person name="Gunter L."/>
            <person name="Hamberger B."/>
            <person name="Heinze B."/>
            <person name="Helariutta Y."/>
            <person name="Henrissat B."/>
            <person name="Holligan D."/>
            <person name="Holt R."/>
            <person name="Huang W."/>
            <person name="Islam-Faridi N."/>
            <person name="Jones S."/>
            <person name="Jones-Rhoades M."/>
            <person name="Jorgensen R."/>
            <person name="Joshi C."/>
            <person name="Kangasjarvi J."/>
            <person name="Karlsson J."/>
            <person name="Kelleher C."/>
            <person name="Kirkpatrick R."/>
            <person name="Kirst M."/>
            <person name="Kohler A."/>
            <person name="Kalluri U."/>
            <person name="Larimer F."/>
            <person name="Leebens-Mack J."/>
            <person name="Leple J.C."/>
            <person name="Locascio P."/>
            <person name="Lou Y."/>
            <person name="Lucas S."/>
            <person name="Martin F."/>
            <person name="Montanini B."/>
            <person name="Napoli C."/>
            <person name="Nelson D.R."/>
            <person name="Nelson C."/>
            <person name="Nieminen K."/>
            <person name="Nilsson O."/>
            <person name="Pereda V."/>
            <person name="Peter G."/>
            <person name="Philippe R."/>
            <person name="Pilate G."/>
            <person name="Poliakov A."/>
            <person name="Razumovskaya J."/>
            <person name="Richardson P."/>
            <person name="Rinaldi C."/>
            <person name="Ritland K."/>
            <person name="Rouze P."/>
            <person name="Ryaboy D."/>
            <person name="Schmutz J."/>
            <person name="Schrader J."/>
            <person name="Segerman B."/>
            <person name="Shin H."/>
            <person name="Siddiqui A."/>
            <person name="Sterky F."/>
            <person name="Terry A."/>
            <person name="Tsai C.J."/>
            <person name="Uberbacher E."/>
            <person name="Unneberg P."/>
            <person name="Vahala J."/>
            <person name="Wall K."/>
            <person name="Wessler S."/>
            <person name="Yang G."/>
            <person name="Yin T."/>
            <person name="Douglas C."/>
            <person name="Marra M."/>
            <person name="Sandberg G."/>
            <person name="Van de Peer Y."/>
            <person name="Rokhsar D."/>
        </authorList>
    </citation>
    <scope>NUCLEOTIDE SEQUENCE [LARGE SCALE GENOMIC DNA]</scope>
    <source>
        <strain evidence="2">cv. Nisqually</strain>
    </source>
</reference>
<gene>
    <name evidence="1" type="ORF">POPTR_016G064700</name>
</gene>
<dbReference type="Proteomes" id="UP000006729">
    <property type="component" value="Chromosome 16"/>
</dbReference>
<proteinExistence type="predicted"/>
<protein>
    <submittedName>
        <fullName evidence="1">Uncharacterized protein</fullName>
    </submittedName>
</protein>
<dbReference type="InParanoid" id="A0A2K1XBN7"/>
<evidence type="ECO:0000313" key="2">
    <source>
        <dbReference type="Proteomes" id="UP000006729"/>
    </source>
</evidence>
<evidence type="ECO:0000313" key="1">
    <source>
        <dbReference type="EMBL" id="PNS98194.1"/>
    </source>
</evidence>
<organism evidence="1 2">
    <name type="scientific">Populus trichocarpa</name>
    <name type="common">Western balsam poplar</name>
    <name type="synonym">Populus balsamifera subsp. trichocarpa</name>
    <dbReference type="NCBI Taxonomy" id="3694"/>
    <lineage>
        <taxon>Eukaryota</taxon>
        <taxon>Viridiplantae</taxon>
        <taxon>Streptophyta</taxon>
        <taxon>Embryophyta</taxon>
        <taxon>Tracheophyta</taxon>
        <taxon>Spermatophyta</taxon>
        <taxon>Magnoliopsida</taxon>
        <taxon>eudicotyledons</taxon>
        <taxon>Gunneridae</taxon>
        <taxon>Pentapetalae</taxon>
        <taxon>rosids</taxon>
        <taxon>fabids</taxon>
        <taxon>Malpighiales</taxon>
        <taxon>Salicaceae</taxon>
        <taxon>Saliceae</taxon>
        <taxon>Populus</taxon>
    </lineage>
</organism>